<dbReference type="Pfam" id="PF00856">
    <property type="entry name" value="SET"/>
    <property type="match status" value="1"/>
</dbReference>
<keyword evidence="1" id="KW-0732">Signal</keyword>
<dbReference type="InterPro" id="IPR046341">
    <property type="entry name" value="SET_dom_sf"/>
</dbReference>
<evidence type="ECO:0000313" key="4">
    <source>
        <dbReference type="Proteomes" id="UP001295423"/>
    </source>
</evidence>
<dbReference type="Proteomes" id="UP001295423">
    <property type="component" value="Unassembled WGS sequence"/>
</dbReference>
<gene>
    <name evidence="3" type="ORF">CYCCA115_LOCUS22885</name>
</gene>
<keyword evidence="4" id="KW-1185">Reference proteome</keyword>
<feature type="domain" description="SET" evidence="2">
    <location>
        <begin position="117"/>
        <end position="367"/>
    </location>
</feature>
<name>A0AAD2JNT7_9STRA</name>
<feature type="signal peptide" evidence="1">
    <location>
        <begin position="1"/>
        <end position="23"/>
    </location>
</feature>
<proteinExistence type="predicted"/>
<dbReference type="PROSITE" id="PS50280">
    <property type="entry name" value="SET"/>
    <property type="match status" value="1"/>
</dbReference>
<dbReference type="InterPro" id="IPR001214">
    <property type="entry name" value="SET_dom"/>
</dbReference>
<accession>A0AAD2JNT7</accession>
<dbReference type="GO" id="GO:0016279">
    <property type="term" value="F:protein-lysine N-methyltransferase activity"/>
    <property type="evidence" value="ECO:0007669"/>
    <property type="project" value="TreeGrafter"/>
</dbReference>
<reference evidence="3" key="1">
    <citation type="submission" date="2023-08" db="EMBL/GenBank/DDBJ databases">
        <authorList>
            <person name="Audoor S."/>
            <person name="Bilcke G."/>
        </authorList>
    </citation>
    <scope>NUCLEOTIDE SEQUENCE</scope>
</reference>
<dbReference type="PANTHER" id="PTHR13271:SF123">
    <property type="entry name" value="RIBULOSE-1,5-BISPHOSPHATE CARBOXYLASE_OXYGENASE SMALL SUBUNIT N-METHYLTRANSFERASE I-RELATED"/>
    <property type="match status" value="1"/>
</dbReference>
<comment type="caution">
    <text evidence="3">The sequence shown here is derived from an EMBL/GenBank/DDBJ whole genome shotgun (WGS) entry which is preliminary data.</text>
</comment>
<evidence type="ECO:0000256" key="1">
    <source>
        <dbReference type="SAM" id="SignalP"/>
    </source>
</evidence>
<dbReference type="AlphaFoldDB" id="A0AAD2JNT7"/>
<dbReference type="Gene3D" id="3.90.1410.10">
    <property type="entry name" value="set domain protein methyltransferase, domain 1"/>
    <property type="match status" value="1"/>
</dbReference>
<dbReference type="PANTHER" id="PTHR13271">
    <property type="entry name" value="UNCHARACTERIZED PUTATIVE METHYLTRANSFERASE"/>
    <property type="match status" value="1"/>
</dbReference>
<organism evidence="3 4">
    <name type="scientific">Cylindrotheca closterium</name>
    <dbReference type="NCBI Taxonomy" id="2856"/>
    <lineage>
        <taxon>Eukaryota</taxon>
        <taxon>Sar</taxon>
        <taxon>Stramenopiles</taxon>
        <taxon>Ochrophyta</taxon>
        <taxon>Bacillariophyta</taxon>
        <taxon>Bacillariophyceae</taxon>
        <taxon>Bacillariophycidae</taxon>
        <taxon>Bacillariales</taxon>
        <taxon>Bacillariaceae</taxon>
        <taxon>Cylindrotheca</taxon>
    </lineage>
</organism>
<protein>
    <recommendedName>
        <fullName evidence="2">SET domain-containing protein</fullName>
    </recommendedName>
</protein>
<evidence type="ECO:0000313" key="3">
    <source>
        <dbReference type="EMBL" id="CAJ1967674.1"/>
    </source>
</evidence>
<dbReference type="EMBL" id="CAKOGP040002336">
    <property type="protein sequence ID" value="CAJ1967674.1"/>
    <property type="molecule type" value="Genomic_DNA"/>
</dbReference>
<dbReference type="CDD" id="cd10527">
    <property type="entry name" value="SET_LSMT"/>
    <property type="match status" value="1"/>
</dbReference>
<dbReference type="InterPro" id="IPR050600">
    <property type="entry name" value="SETD3_SETD6_MTase"/>
</dbReference>
<sequence length="406" mass="45438">MIFSKPRYATVISALCIFALIKGKSMMCHGFSDTQIHQVISPSSDNNNNDVAHQRLSSRRHLTFLSAQVDINQDIDDEMLSKREALLQRNKGSSERLVEWALLSTNNESETPNDEPPPVTIGSSTIGNGNGIFVNRSFQRNELIMTIPHDKIISIENAWDDESLGPEFMYLTDVGGPGAKLATLAGFVAKEACGQIDGIFERQNDSCKSSNWQEYLDCLPWTDDHPLWWTDGETNRLLKGSSIDEEVISTRMQVSNAVENIKGLFLNYYINRDEINGTAVDMDEQTKARALEKIEIALRSAFCMLLSRAFEDEETDCMKLIPLLDMTQHKDEAQENISHSTNPATGDIRVTAKRDLEAGEELFNCYSTTLSPAQFLPVFAFVPNDMGLSGQQLLEDKDPILFPVQS</sequence>
<evidence type="ECO:0000259" key="2">
    <source>
        <dbReference type="PROSITE" id="PS50280"/>
    </source>
</evidence>
<feature type="chain" id="PRO_5041940483" description="SET domain-containing protein" evidence="1">
    <location>
        <begin position="24"/>
        <end position="406"/>
    </location>
</feature>
<dbReference type="SUPFAM" id="SSF82199">
    <property type="entry name" value="SET domain"/>
    <property type="match status" value="1"/>
</dbReference>